<gene>
    <name evidence="3" type="primary">rhd3</name>
</gene>
<proteinExistence type="predicted"/>
<sequence length="127" mass="14961">MKKIIFSLLLIMGFSFAYQDLDSKTFYSMIQNEKDIIILDVRTPQEYEKDGHIPNSILIPVQILPQYIKELEKFKDKKVLVYCRSGNRSVLASKILEQNGFKKVYNLKYGIIDWKKQNFPVEYGTEK</sequence>
<dbReference type="InterPro" id="IPR036873">
    <property type="entry name" value="Rhodanese-like_dom_sf"/>
</dbReference>
<dbReference type="EMBL" id="LC021538">
    <property type="protein sequence ID" value="BAS05034.1"/>
    <property type="molecule type" value="Genomic_DNA"/>
</dbReference>
<protein>
    <submittedName>
        <fullName evidence="3">Putative thiosulfate sulfurtransferase</fullName>
    </submittedName>
</protein>
<dbReference type="Gene3D" id="3.40.250.10">
    <property type="entry name" value="Rhodanese-like domain"/>
    <property type="match status" value="1"/>
</dbReference>
<evidence type="ECO:0000256" key="1">
    <source>
        <dbReference type="SAM" id="SignalP"/>
    </source>
</evidence>
<dbReference type="GO" id="GO:0016740">
    <property type="term" value="F:transferase activity"/>
    <property type="evidence" value="ECO:0007669"/>
    <property type="project" value="UniProtKB-KW"/>
</dbReference>
<dbReference type="AlphaFoldDB" id="A0A0K2QR16"/>
<feature type="signal peptide" evidence="1">
    <location>
        <begin position="1"/>
        <end position="17"/>
    </location>
</feature>
<dbReference type="SUPFAM" id="SSF52821">
    <property type="entry name" value="Rhodanese/Cell cycle control phosphatase"/>
    <property type="match status" value="1"/>
</dbReference>
<dbReference type="PANTHER" id="PTHR43031">
    <property type="entry name" value="FAD-DEPENDENT OXIDOREDUCTASE"/>
    <property type="match status" value="1"/>
</dbReference>
<dbReference type="InterPro" id="IPR050229">
    <property type="entry name" value="GlpE_sulfurtransferase"/>
</dbReference>
<keyword evidence="3" id="KW-0808">Transferase</keyword>
<feature type="domain" description="Rhodanese" evidence="2">
    <location>
        <begin position="32"/>
        <end position="123"/>
    </location>
</feature>
<dbReference type="Pfam" id="PF00581">
    <property type="entry name" value="Rhodanese"/>
    <property type="match status" value="1"/>
</dbReference>
<organism evidence="3">
    <name type="scientific">uncultured Aquificaceae bacterium</name>
    <dbReference type="NCBI Taxonomy" id="374108"/>
    <lineage>
        <taxon>Bacteria</taxon>
        <taxon>Pseudomonadati</taxon>
        <taxon>Aquificota</taxon>
        <taxon>Aquificia</taxon>
        <taxon>Aquificales</taxon>
        <taxon>Aquificaceae</taxon>
        <taxon>environmental samples</taxon>
    </lineage>
</organism>
<reference evidence="3" key="1">
    <citation type="journal article" date="2016" name="Microbes Environ.">
        <title>In Situ Gene Expression Responsible for Sulfide Oxidation and CO2 Fixation of an Uncultured Large Sausage-Shaped Aquificae Bacterium in a Sulfidic Hot Spring.</title>
        <authorList>
            <person name="Tamazawa S."/>
            <person name="Yamamoto K."/>
            <person name="Takasaki K."/>
            <person name="Mitani Y."/>
            <person name="Hanada S."/>
            <person name="Kamagata Y."/>
            <person name="Tamaki H."/>
        </authorList>
    </citation>
    <scope>NUCLEOTIDE SEQUENCE</scope>
</reference>
<dbReference type="CDD" id="cd00158">
    <property type="entry name" value="RHOD"/>
    <property type="match status" value="1"/>
</dbReference>
<dbReference type="SMART" id="SM00450">
    <property type="entry name" value="RHOD"/>
    <property type="match status" value="1"/>
</dbReference>
<name>A0A0K2QR16_9AQUI</name>
<evidence type="ECO:0000313" key="3">
    <source>
        <dbReference type="EMBL" id="BAS05034.1"/>
    </source>
</evidence>
<keyword evidence="1" id="KW-0732">Signal</keyword>
<feature type="chain" id="PRO_5005482614" evidence="1">
    <location>
        <begin position="18"/>
        <end position="127"/>
    </location>
</feature>
<dbReference type="PROSITE" id="PS50206">
    <property type="entry name" value="RHODANESE_3"/>
    <property type="match status" value="1"/>
</dbReference>
<accession>A0A0K2QR16</accession>
<dbReference type="PANTHER" id="PTHR43031:SF1">
    <property type="entry name" value="PYRIDINE NUCLEOTIDE-DISULPHIDE OXIDOREDUCTASE"/>
    <property type="match status" value="1"/>
</dbReference>
<dbReference type="InterPro" id="IPR001763">
    <property type="entry name" value="Rhodanese-like_dom"/>
</dbReference>
<evidence type="ECO:0000259" key="2">
    <source>
        <dbReference type="PROSITE" id="PS50206"/>
    </source>
</evidence>